<feature type="compositionally biased region" description="Basic and acidic residues" evidence="1">
    <location>
        <begin position="1"/>
        <end position="14"/>
    </location>
</feature>
<reference evidence="2" key="2">
    <citation type="submission" date="2024-07" db="EMBL/GenBank/DDBJ databases">
        <title>Streptomyces haneummycinica sp. nov., a new antibiotic-producing actinobacterium isolated from marine sediment.</title>
        <authorList>
            <person name="Uemura M."/>
            <person name="Hamada M."/>
            <person name="Hirano S."/>
            <person name="Kobayashi K."/>
            <person name="Ohshiro T."/>
            <person name="Kobayashi T."/>
            <person name="Terahara T."/>
        </authorList>
    </citation>
    <scope>NUCLEOTIDE SEQUENCE</scope>
    <source>
        <strain evidence="2">KM77-8</strain>
    </source>
</reference>
<organism evidence="2">
    <name type="scientific">Streptomyces haneummycinicus</name>
    <dbReference type="NCBI Taxonomy" id="3074435"/>
    <lineage>
        <taxon>Bacteria</taxon>
        <taxon>Bacillati</taxon>
        <taxon>Actinomycetota</taxon>
        <taxon>Actinomycetes</taxon>
        <taxon>Kitasatosporales</taxon>
        <taxon>Streptomycetaceae</taxon>
        <taxon>Streptomyces</taxon>
    </lineage>
</organism>
<evidence type="ECO:0000313" key="2">
    <source>
        <dbReference type="EMBL" id="BFO21735.1"/>
    </source>
</evidence>
<proteinExistence type="predicted"/>
<reference evidence="2" key="1">
    <citation type="submission" date="2024-06" db="EMBL/GenBank/DDBJ databases">
        <authorList>
            <consortium name="consrtm"/>
            <person name="Uemura M."/>
            <person name="Terahara T."/>
        </authorList>
    </citation>
    <scope>NUCLEOTIDE SEQUENCE</scope>
    <source>
        <strain evidence="2">KM77-8</strain>
    </source>
</reference>
<evidence type="ECO:0000256" key="1">
    <source>
        <dbReference type="SAM" id="MobiDB-lite"/>
    </source>
</evidence>
<feature type="region of interest" description="Disordered" evidence="1">
    <location>
        <begin position="45"/>
        <end position="75"/>
    </location>
</feature>
<protein>
    <submittedName>
        <fullName evidence="2">Uncharacterized protein</fullName>
    </submittedName>
</protein>
<name>A0AAT9HWS9_9ACTN</name>
<feature type="region of interest" description="Disordered" evidence="1">
    <location>
        <begin position="1"/>
        <end position="31"/>
    </location>
</feature>
<gene>
    <name evidence="2" type="ORF">SHKM778_81230</name>
</gene>
<dbReference type="EMBL" id="AP035768">
    <property type="protein sequence ID" value="BFO21735.1"/>
    <property type="molecule type" value="Genomic_DNA"/>
</dbReference>
<accession>A0AAT9HWS9</accession>
<sequence length="98" mass="9896">MEDRLAVLDRDHPTGGEGASVADAVDGVDDRGAGVAGAQEVRVQGVGGPVLGDGPPGGDQRLRRDLPAEDAGDDGAAGVAAEDVLLDLLEVEQIEEIL</sequence>
<feature type="compositionally biased region" description="Gly residues" evidence="1">
    <location>
        <begin position="45"/>
        <end position="57"/>
    </location>
</feature>
<dbReference type="AlphaFoldDB" id="A0AAT9HWS9"/>